<gene>
    <name evidence="6" type="ORF">LTR05_006712</name>
</gene>
<dbReference type="InterPro" id="IPR020422">
    <property type="entry name" value="TYR_PHOSPHATASE_DUAL_dom"/>
</dbReference>
<evidence type="ECO:0000256" key="1">
    <source>
        <dbReference type="ARBA" id="ARBA00008601"/>
    </source>
</evidence>
<reference evidence="6 7" key="1">
    <citation type="submission" date="2023-08" db="EMBL/GenBank/DDBJ databases">
        <title>Black Yeasts Isolated from many extreme environments.</title>
        <authorList>
            <person name="Coleine C."/>
            <person name="Stajich J.E."/>
            <person name="Selbmann L."/>
        </authorList>
    </citation>
    <scope>NUCLEOTIDE SEQUENCE [LARGE SCALE GENOMIC DNA]</scope>
    <source>
        <strain evidence="6 7">CCFEE 5910</strain>
    </source>
</reference>
<dbReference type="Proteomes" id="UP001309876">
    <property type="component" value="Unassembled WGS sequence"/>
</dbReference>
<dbReference type="EMBL" id="JAVRRJ010000007">
    <property type="protein sequence ID" value="KAK5082831.1"/>
    <property type="molecule type" value="Genomic_DNA"/>
</dbReference>
<proteinExistence type="inferred from homology"/>
<evidence type="ECO:0000313" key="6">
    <source>
        <dbReference type="EMBL" id="KAK5082831.1"/>
    </source>
</evidence>
<evidence type="ECO:0000313" key="7">
    <source>
        <dbReference type="Proteomes" id="UP001309876"/>
    </source>
</evidence>
<evidence type="ECO:0000259" key="5">
    <source>
        <dbReference type="PROSITE" id="PS50056"/>
    </source>
</evidence>
<dbReference type="InterPro" id="IPR029021">
    <property type="entry name" value="Prot-tyrosine_phosphatase-like"/>
</dbReference>
<dbReference type="InterPro" id="IPR000387">
    <property type="entry name" value="Tyr_Pase_dom"/>
</dbReference>
<dbReference type="CDD" id="cd14498">
    <property type="entry name" value="DSP"/>
    <property type="match status" value="1"/>
</dbReference>
<dbReference type="GO" id="GO:0005737">
    <property type="term" value="C:cytoplasm"/>
    <property type="evidence" value="ECO:0007669"/>
    <property type="project" value="TreeGrafter"/>
</dbReference>
<dbReference type="PROSITE" id="PS00383">
    <property type="entry name" value="TYR_PHOSPHATASE_1"/>
    <property type="match status" value="1"/>
</dbReference>
<dbReference type="GO" id="GO:0043409">
    <property type="term" value="P:negative regulation of MAPK cascade"/>
    <property type="evidence" value="ECO:0007669"/>
    <property type="project" value="TreeGrafter"/>
</dbReference>
<dbReference type="PANTHER" id="PTHR10159">
    <property type="entry name" value="DUAL SPECIFICITY PROTEIN PHOSPHATASE"/>
    <property type="match status" value="1"/>
</dbReference>
<comment type="similarity">
    <text evidence="1">Belongs to the protein-tyrosine phosphatase family. Non-receptor class dual specificity subfamily.</text>
</comment>
<accession>A0AAN7SVN7</accession>
<dbReference type="InterPro" id="IPR016130">
    <property type="entry name" value="Tyr_Pase_AS"/>
</dbReference>
<dbReference type="PROSITE" id="PS50056">
    <property type="entry name" value="TYR_PHOSPHATASE_2"/>
    <property type="match status" value="1"/>
</dbReference>
<keyword evidence="4" id="KW-0904">Protein phosphatase</keyword>
<evidence type="ECO:0000256" key="4">
    <source>
        <dbReference type="ARBA" id="ARBA00022912"/>
    </source>
</evidence>
<keyword evidence="7" id="KW-1185">Reference proteome</keyword>
<dbReference type="PANTHER" id="PTHR10159:SF519">
    <property type="entry name" value="DUAL SPECIFICITY PROTEIN PHOSPHATASE MPK3"/>
    <property type="match status" value="1"/>
</dbReference>
<dbReference type="EC" id="3.1.3.48" evidence="2"/>
<name>A0AAN7SVN7_9EURO</name>
<dbReference type="Gene3D" id="3.90.190.10">
    <property type="entry name" value="Protein tyrosine phosphatase superfamily"/>
    <property type="match status" value="2"/>
</dbReference>
<sequence>MSQGDIDLSTQRKRPRLTIDVPKACASSNNDTDSGATIEIPLTSRIPKFSTIRRGEKSYEESFLRRKADIPSEIIPGLYLGNAKTAAAYLRGSGTKIERLRLNKLDTVDEELLSDLDRTGQFIHGGVQKYMLATKSLHKNIHVQAMSSIITQMQSMNIHDDIPRLQSHKSIPTLQAQPSLRETILQRPHRRAFSSPTNGYMNENSAIPRPGAVLVHCHKGVSRSATIVAAYLLKYHLDLVRTVDITSPEVPIWDQDPTAQAIKFIRSKRAIVNPNIGFRAQLLQYFQLDCSLKDEDGQYKDEYLSYQEDYADIARTAKLFVSRRKEAARNARAEKLEAEPIESD</sequence>
<comment type="caution">
    <text evidence="6">The sequence shown here is derived from an EMBL/GenBank/DDBJ whole genome shotgun (WGS) entry which is preliminary data.</text>
</comment>
<dbReference type="GO" id="GO:0004725">
    <property type="term" value="F:protein tyrosine phosphatase activity"/>
    <property type="evidence" value="ECO:0007669"/>
    <property type="project" value="UniProtKB-EC"/>
</dbReference>
<evidence type="ECO:0000256" key="3">
    <source>
        <dbReference type="ARBA" id="ARBA00022801"/>
    </source>
</evidence>
<keyword evidence="3" id="KW-0378">Hydrolase</keyword>
<evidence type="ECO:0000256" key="2">
    <source>
        <dbReference type="ARBA" id="ARBA00013064"/>
    </source>
</evidence>
<dbReference type="InterPro" id="IPR000340">
    <property type="entry name" value="Dual-sp_phosphatase_cat-dom"/>
</dbReference>
<dbReference type="AlphaFoldDB" id="A0AAN7SVN7"/>
<dbReference type="Pfam" id="PF00782">
    <property type="entry name" value="DSPc"/>
    <property type="match status" value="1"/>
</dbReference>
<dbReference type="SMART" id="SM00195">
    <property type="entry name" value="DSPc"/>
    <property type="match status" value="1"/>
</dbReference>
<dbReference type="SUPFAM" id="SSF52799">
    <property type="entry name" value="(Phosphotyrosine protein) phosphatases II"/>
    <property type="match status" value="1"/>
</dbReference>
<protein>
    <recommendedName>
        <fullName evidence="2">protein-tyrosine-phosphatase</fullName>
        <ecNumber evidence="2">3.1.3.48</ecNumber>
    </recommendedName>
</protein>
<organism evidence="6 7">
    <name type="scientific">Lithohypha guttulata</name>
    <dbReference type="NCBI Taxonomy" id="1690604"/>
    <lineage>
        <taxon>Eukaryota</taxon>
        <taxon>Fungi</taxon>
        <taxon>Dikarya</taxon>
        <taxon>Ascomycota</taxon>
        <taxon>Pezizomycotina</taxon>
        <taxon>Eurotiomycetes</taxon>
        <taxon>Chaetothyriomycetidae</taxon>
        <taxon>Chaetothyriales</taxon>
        <taxon>Trichomeriaceae</taxon>
        <taxon>Lithohypha</taxon>
    </lineage>
</organism>
<feature type="domain" description="Tyrosine specific protein phosphatases" evidence="5">
    <location>
        <begin position="191"/>
        <end position="244"/>
    </location>
</feature>